<dbReference type="Gene3D" id="3.40.50.300">
    <property type="entry name" value="P-loop containing nucleotide triphosphate hydrolases"/>
    <property type="match status" value="3"/>
</dbReference>
<dbReference type="GO" id="GO:0005524">
    <property type="term" value="F:ATP binding"/>
    <property type="evidence" value="ECO:0007669"/>
    <property type="project" value="UniProtKB-KW"/>
</dbReference>
<evidence type="ECO:0000313" key="10">
    <source>
        <dbReference type="EMBL" id="AFJ64158.1"/>
    </source>
</evidence>
<keyword evidence="6" id="KW-0175">Coiled coil</keyword>
<dbReference type="KEGG" id="bqy:MUS_4325"/>
<proteinExistence type="inferred from homology"/>
<accession>I2CBY4</accession>
<dbReference type="Proteomes" id="UP000002878">
    <property type="component" value="Chromosome"/>
</dbReference>
<feature type="domain" description="DUF2726" evidence="7">
    <location>
        <begin position="837"/>
        <end position="912"/>
    </location>
</feature>
<dbReference type="Pfam" id="PF10881">
    <property type="entry name" value="DUF2726"/>
    <property type="match status" value="1"/>
</dbReference>
<dbReference type="InterPro" id="IPR027417">
    <property type="entry name" value="P-loop_NTPase"/>
</dbReference>
<dbReference type="PATRIC" id="fig|1126211.3.peg.4113"/>
<dbReference type="CDD" id="cd18808">
    <property type="entry name" value="SF1_C_Upf1"/>
    <property type="match status" value="1"/>
</dbReference>
<dbReference type="EC" id="3.6.1.-" evidence="10"/>
<dbReference type="GO" id="GO:0016787">
    <property type="term" value="F:hydrolase activity"/>
    <property type="evidence" value="ECO:0007669"/>
    <property type="project" value="UniProtKB-KW"/>
</dbReference>
<dbReference type="InterPro" id="IPR024402">
    <property type="entry name" value="DUF2726"/>
</dbReference>
<evidence type="ECO:0000256" key="4">
    <source>
        <dbReference type="ARBA" id="ARBA00022806"/>
    </source>
</evidence>
<dbReference type="PANTHER" id="PTHR43788:SF8">
    <property type="entry name" value="DNA-BINDING PROTEIN SMUBP-2"/>
    <property type="match status" value="1"/>
</dbReference>
<name>I2CBY4_BACAY</name>
<evidence type="ECO:0000259" key="7">
    <source>
        <dbReference type="Pfam" id="PF10881"/>
    </source>
</evidence>
<evidence type="ECO:0000256" key="1">
    <source>
        <dbReference type="ARBA" id="ARBA00007913"/>
    </source>
</evidence>
<evidence type="ECO:0000259" key="8">
    <source>
        <dbReference type="Pfam" id="PF13086"/>
    </source>
</evidence>
<dbReference type="AlphaFoldDB" id="I2CBY4"/>
<evidence type="ECO:0000256" key="3">
    <source>
        <dbReference type="ARBA" id="ARBA00022801"/>
    </source>
</evidence>
<dbReference type="InterPro" id="IPR041677">
    <property type="entry name" value="DNA2/NAM7_AAA_11"/>
</dbReference>
<dbReference type="InterPro" id="IPR050534">
    <property type="entry name" value="Coronavir_polyprotein_1ab"/>
</dbReference>
<dbReference type="HOGENOM" id="CLU_011256_0_0_9"/>
<feature type="domain" description="DNA2/NAM7 helicase-like C-terminal" evidence="9">
    <location>
        <begin position="556"/>
        <end position="732"/>
    </location>
</feature>
<protein>
    <submittedName>
        <fullName evidence="10">Putative helicase</fullName>
        <ecNumber evidence="10">3.6.1.-</ecNumber>
    </submittedName>
</protein>
<comment type="similarity">
    <text evidence="1">Belongs to the DNA2/NAM7 helicase family.</text>
</comment>
<keyword evidence="2" id="KW-0547">Nucleotide-binding</keyword>
<organism evidence="10 11">
    <name type="scientific">Bacillus amyloliquefaciens (strain Y2)</name>
    <name type="common">Bacillus amyloliquefaciens subsp. plantarum (strain B9601-Y2)</name>
    <dbReference type="NCBI Taxonomy" id="1155777"/>
    <lineage>
        <taxon>Bacteria</taxon>
        <taxon>Bacillati</taxon>
        <taxon>Bacillota</taxon>
        <taxon>Bacilli</taxon>
        <taxon>Bacillales</taxon>
        <taxon>Bacillaceae</taxon>
        <taxon>Bacillus</taxon>
        <taxon>Bacillus amyloliquefaciens group</taxon>
    </lineage>
</organism>
<dbReference type="EMBL" id="CP003332">
    <property type="protein sequence ID" value="AFJ64158.1"/>
    <property type="molecule type" value="Genomic_DNA"/>
</dbReference>
<keyword evidence="4 10" id="KW-0347">Helicase</keyword>
<dbReference type="PANTHER" id="PTHR43788">
    <property type="entry name" value="DNA2/NAM7 HELICASE FAMILY MEMBER"/>
    <property type="match status" value="1"/>
</dbReference>
<feature type="coiled-coil region" evidence="6">
    <location>
        <begin position="403"/>
        <end position="430"/>
    </location>
</feature>
<evidence type="ECO:0000256" key="5">
    <source>
        <dbReference type="ARBA" id="ARBA00022840"/>
    </source>
</evidence>
<gene>
    <name evidence="10" type="ORF">MUS_4325</name>
</gene>
<dbReference type="InterPro" id="IPR041679">
    <property type="entry name" value="DNA2/NAM7-like_C"/>
</dbReference>
<evidence type="ECO:0000259" key="9">
    <source>
        <dbReference type="Pfam" id="PF13087"/>
    </source>
</evidence>
<dbReference type="GO" id="GO:0043139">
    <property type="term" value="F:5'-3' DNA helicase activity"/>
    <property type="evidence" value="ECO:0007669"/>
    <property type="project" value="TreeGrafter"/>
</dbReference>
<evidence type="ECO:0000256" key="6">
    <source>
        <dbReference type="SAM" id="Coils"/>
    </source>
</evidence>
<keyword evidence="3 10" id="KW-0378">Hydrolase</keyword>
<reference evidence="10 11" key="1">
    <citation type="journal article" date="2012" name="J. Biotechnol.">
        <title>Genome sequence of the plant growth promoting strain Bacillus amyloliquefaciens subsp. plantarum B9601-Y2 and expression of mersacidin and other secondary metabolites.</title>
        <authorList>
            <person name="He P."/>
            <person name="Hao K."/>
            <person name="Blom J."/>
            <person name="Ruckert C."/>
            <person name="Vater J."/>
            <person name="Mao Z."/>
            <person name="Wu Y."/>
            <person name="Hou M."/>
            <person name="He P."/>
            <person name="He Y."/>
            <person name="Borriss R."/>
        </authorList>
    </citation>
    <scope>NUCLEOTIDE SEQUENCE [LARGE SCALE GENOMIC DNA]</scope>
    <source>
        <strain evidence="10">Y2</strain>
    </source>
</reference>
<dbReference type="Pfam" id="PF13086">
    <property type="entry name" value="AAA_11"/>
    <property type="match status" value="1"/>
</dbReference>
<evidence type="ECO:0000313" key="11">
    <source>
        <dbReference type="Proteomes" id="UP000002878"/>
    </source>
</evidence>
<dbReference type="InterPro" id="IPR047187">
    <property type="entry name" value="SF1_C_Upf1"/>
</dbReference>
<dbReference type="Pfam" id="PF13087">
    <property type="entry name" value="AAA_12"/>
    <property type="match status" value="1"/>
</dbReference>
<feature type="domain" description="DNA2/NAM7 helicase helicase" evidence="8">
    <location>
        <begin position="183"/>
        <end position="534"/>
    </location>
</feature>
<dbReference type="Gene3D" id="3.40.960.10">
    <property type="entry name" value="VSR Endonuclease"/>
    <property type="match status" value="1"/>
</dbReference>
<dbReference type="SUPFAM" id="SSF52540">
    <property type="entry name" value="P-loop containing nucleoside triphosphate hydrolases"/>
    <property type="match status" value="1"/>
</dbReference>
<sequence length="916" mass="106651">MGHGGTQLVRTIIQIEDAIYSEQIKTWKLNSQNGDLTIHMVLNDKTKIVKKLDYCKVYPFEQLTLSEDEVFELNGEISKNIESSVIYGDKYAVVSFRGGKHRYIYKKDAVKKVRLENTKFKNLLNYFSFIAGIKDRTVNGIPAILEGQIHNLPLRTESALHAYFTKTSQSFNKEKKLIYPFGLNLSQIQAVESAFSSQVSVIEGPPGTGKTQTILNIISNIVMQGKNAAIVSSNNSAVANVSEKLMKSDLGFFLASLGSQVNQKKFFENPPKLPQDFNSWEINMDVEVEMEQILWNNIRSMKELLELQNKQAVIKQQIKDLEMEQKYYTKHFESLEAVQPKLLPFYKFTKSKIIDFLVDEALNHKNRMTLFKQTKYLFYYGLYSPKQIKDQSHKEKIITQLQYHFYRLKLEELKSELKRIEDILEMKNFNDLTERIQLTSKQLFKSYLNKKGNFDRKTHYTQENFKKSKYFSSFIDQFPIILSTAFSLQKSIPAGFLFDYLIIDEASQLELMPGILALGCAKNVVIVGDRNQLPHIPDTSAELSQFEIESCFNYVKNSMLDSIIKVYKNRIPITLLKEHYRCEPMIIKFCNEQYYDGKLIPLTKQKSDNEPSIVLIKTVKGNHMRFQGGKHNIRELDSLDEDSIKNLVFPESYETGFIAPYREQINHAEQRLPEEILKDTVHKFQGRECDGIIFSTVLDKKGSKNDVQFVDSANLINVAISRAKKRFVLVSDVEVFKKSNKEISELIRYMEYYTESSLYHESKVISVFDLLYKEFSEVLIERENKLRKSDSKYKTERIIASLLRDILSEEKFKKINFKREYRLKDLVNDTSHLHEDEKQFIKTAARVDFLLHYKMGNEPLGVIEVDGVAYHHSKDQKRRDRIKNTILDKAGIPILRLRTNESREPERIKQFLNKHL</sequence>
<keyword evidence="5" id="KW-0067">ATP-binding</keyword>
<evidence type="ECO:0000256" key="2">
    <source>
        <dbReference type="ARBA" id="ARBA00022741"/>
    </source>
</evidence>